<reference evidence="1" key="2">
    <citation type="submission" date="2019-01" db="UniProtKB">
        <authorList>
            <consortium name="EnsemblPlants"/>
        </authorList>
    </citation>
    <scope>IDENTIFICATION</scope>
    <source>
        <strain evidence="1">cv. Heinz 1706</strain>
    </source>
</reference>
<proteinExistence type="predicted"/>
<sequence length="128" mass="14339">NIIVKGGSPAHVSELVLQLEKKIEVKYFEGRIHLNQSKYVVDLLSKTEITLAKVVATSLGKNMVWMKLWEVLGLVYIKPMHSTCSRGKKDSQVHQRLYGYSDVDLAGCTTTRRSTTCYSSNLGANYIS</sequence>
<dbReference type="Proteomes" id="UP000004994">
    <property type="component" value="Chromosome 10"/>
</dbReference>
<dbReference type="EnsemblPlants" id="Solyc10g052865.1.1">
    <property type="protein sequence ID" value="Solyc10g052865.1.1"/>
    <property type="gene ID" value="Solyc10g052865.1"/>
</dbReference>
<dbReference type="InParanoid" id="A0A3Q7JC61"/>
<evidence type="ECO:0008006" key="3">
    <source>
        <dbReference type="Google" id="ProtNLM"/>
    </source>
</evidence>
<keyword evidence="2" id="KW-1185">Reference proteome</keyword>
<evidence type="ECO:0000313" key="1">
    <source>
        <dbReference type="EnsemblPlants" id="Solyc10g052865.1.1"/>
    </source>
</evidence>
<dbReference type="AlphaFoldDB" id="A0A3Q7JC61"/>
<reference evidence="1" key="1">
    <citation type="journal article" date="2012" name="Nature">
        <title>The tomato genome sequence provides insights into fleshy fruit evolution.</title>
        <authorList>
            <consortium name="Tomato Genome Consortium"/>
        </authorList>
    </citation>
    <scope>NUCLEOTIDE SEQUENCE [LARGE SCALE GENOMIC DNA]</scope>
    <source>
        <strain evidence="1">cv. Heinz 1706</strain>
    </source>
</reference>
<protein>
    <recommendedName>
        <fullName evidence="3">Reverse transcriptase Ty1/copia-type domain-containing protein</fullName>
    </recommendedName>
</protein>
<dbReference type="Gramene" id="Solyc10g052865.1.1">
    <property type="protein sequence ID" value="Solyc10g052865.1.1"/>
    <property type="gene ID" value="Solyc10g052865.1"/>
</dbReference>
<organism evidence="1">
    <name type="scientific">Solanum lycopersicum</name>
    <name type="common">Tomato</name>
    <name type="synonym">Lycopersicon esculentum</name>
    <dbReference type="NCBI Taxonomy" id="4081"/>
    <lineage>
        <taxon>Eukaryota</taxon>
        <taxon>Viridiplantae</taxon>
        <taxon>Streptophyta</taxon>
        <taxon>Embryophyta</taxon>
        <taxon>Tracheophyta</taxon>
        <taxon>Spermatophyta</taxon>
        <taxon>Magnoliopsida</taxon>
        <taxon>eudicotyledons</taxon>
        <taxon>Gunneridae</taxon>
        <taxon>Pentapetalae</taxon>
        <taxon>asterids</taxon>
        <taxon>lamiids</taxon>
        <taxon>Solanales</taxon>
        <taxon>Solanaceae</taxon>
        <taxon>Solanoideae</taxon>
        <taxon>Solaneae</taxon>
        <taxon>Solanum</taxon>
        <taxon>Solanum subgen. Lycopersicon</taxon>
    </lineage>
</organism>
<evidence type="ECO:0000313" key="2">
    <source>
        <dbReference type="Proteomes" id="UP000004994"/>
    </source>
</evidence>
<name>A0A3Q7JC61_SOLLC</name>
<accession>A0A3Q7JC61</accession>